<sequence length="157" mass="16536">MRLLSTLVRVALVGVLGVFLSAGVASADPPGNNGTVKIDGVAFDQYPDNEPHVGCTFQVDFYGFDLGDLNASVKFSAQPPTGKSITLLTDTVFIGEDAAGGGTDVDAQRTYDLSGALKLFMAHPNQGYHVKLKVNAPGSIGKDTKYKTFWVTGCAGY</sequence>
<keyword evidence="3" id="KW-1185">Reference proteome</keyword>
<organism evidence="2 3">
    <name type="scientific">Nocardioides taihuensis</name>
    <dbReference type="NCBI Taxonomy" id="1835606"/>
    <lineage>
        <taxon>Bacteria</taxon>
        <taxon>Bacillati</taxon>
        <taxon>Actinomycetota</taxon>
        <taxon>Actinomycetes</taxon>
        <taxon>Propionibacteriales</taxon>
        <taxon>Nocardioidaceae</taxon>
        <taxon>Nocardioides</taxon>
    </lineage>
</organism>
<evidence type="ECO:0008006" key="4">
    <source>
        <dbReference type="Google" id="ProtNLM"/>
    </source>
</evidence>
<evidence type="ECO:0000256" key="1">
    <source>
        <dbReference type="SAM" id="SignalP"/>
    </source>
</evidence>
<dbReference type="EMBL" id="JBHSKD010000011">
    <property type="protein sequence ID" value="MFC5177317.1"/>
    <property type="molecule type" value="Genomic_DNA"/>
</dbReference>
<name>A0ABW0BK38_9ACTN</name>
<comment type="caution">
    <text evidence="2">The sequence shown here is derived from an EMBL/GenBank/DDBJ whole genome shotgun (WGS) entry which is preliminary data.</text>
</comment>
<gene>
    <name evidence="2" type="ORF">ACFPGP_11585</name>
</gene>
<proteinExistence type="predicted"/>
<feature type="chain" id="PRO_5045888843" description="Secreted protein" evidence="1">
    <location>
        <begin position="28"/>
        <end position="157"/>
    </location>
</feature>
<dbReference type="RefSeq" id="WP_378590236.1">
    <property type="nucleotide sequence ID" value="NZ_JBHSKD010000011.1"/>
</dbReference>
<dbReference type="Proteomes" id="UP001596087">
    <property type="component" value="Unassembled WGS sequence"/>
</dbReference>
<evidence type="ECO:0000313" key="2">
    <source>
        <dbReference type="EMBL" id="MFC5177317.1"/>
    </source>
</evidence>
<reference evidence="3" key="1">
    <citation type="journal article" date="2019" name="Int. J. Syst. Evol. Microbiol.">
        <title>The Global Catalogue of Microorganisms (GCM) 10K type strain sequencing project: providing services to taxonomists for standard genome sequencing and annotation.</title>
        <authorList>
            <consortium name="The Broad Institute Genomics Platform"/>
            <consortium name="The Broad Institute Genome Sequencing Center for Infectious Disease"/>
            <person name="Wu L."/>
            <person name="Ma J."/>
        </authorList>
    </citation>
    <scope>NUCLEOTIDE SEQUENCE [LARGE SCALE GENOMIC DNA]</scope>
    <source>
        <strain evidence="3">DFY41</strain>
    </source>
</reference>
<keyword evidence="1" id="KW-0732">Signal</keyword>
<feature type="signal peptide" evidence="1">
    <location>
        <begin position="1"/>
        <end position="27"/>
    </location>
</feature>
<evidence type="ECO:0000313" key="3">
    <source>
        <dbReference type="Proteomes" id="UP001596087"/>
    </source>
</evidence>
<protein>
    <recommendedName>
        <fullName evidence="4">Secreted protein</fullName>
    </recommendedName>
</protein>
<accession>A0ABW0BK38</accession>